<dbReference type="Gene3D" id="3.40.630.30">
    <property type="match status" value="1"/>
</dbReference>
<evidence type="ECO:0000259" key="3">
    <source>
        <dbReference type="PROSITE" id="PS51186"/>
    </source>
</evidence>
<reference evidence="4 5" key="1">
    <citation type="submission" date="2015-04" db="EMBL/GenBank/DDBJ databases">
        <title>Taxonomic description and genome sequence of Salinicoccus sediminis sp. nov., a novel hyper halotolerant bacterium isolated from marine sediment.</title>
        <authorList>
            <person name="Mathan Kumar R."/>
            <person name="Kaur G."/>
            <person name="Kumar N."/>
            <person name="Kumar A."/>
            <person name="Singh N.K."/>
            <person name="Kaur N."/>
            <person name="Mayilraj S."/>
        </authorList>
    </citation>
    <scope>NUCLEOTIDE SEQUENCE [LARGE SCALE GENOMIC DNA]</scope>
    <source>
        <strain evidence="4 5">SV-16</strain>
    </source>
</reference>
<dbReference type="CDD" id="cd04301">
    <property type="entry name" value="NAT_SF"/>
    <property type="match status" value="1"/>
</dbReference>
<dbReference type="PANTHER" id="PTHR43877">
    <property type="entry name" value="AMINOALKYLPHOSPHONATE N-ACETYLTRANSFERASE-RELATED-RELATED"/>
    <property type="match status" value="1"/>
</dbReference>
<evidence type="ECO:0000313" key="4">
    <source>
        <dbReference type="EMBL" id="KKK34755.1"/>
    </source>
</evidence>
<evidence type="ECO:0000256" key="1">
    <source>
        <dbReference type="ARBA" id="ARBA00022679"/>
    </source>
</evidence>
<dbReference type="InterPro" id="IPR050832">
    <property type="entry name" value="Bact_Acetyltransf"/>
</dbReference>
<comment type="caution">
    <text evidence="4">The sequence shown here is derived from an EMBL/GenBank/DDBJ whole genome shotgun (WGS) entry which is preliminary data.</text>
</comment>
<dbReference type="InterPro" id="IPR016181">
    <property type="entry name" value="Acyl_CoA_acyltransferase"/>
</dbReference>
<dbReference type="Pfam" id="PF00583">
    <property type="entry name" value="Acetyltransf_1"/>
    <property type="match status" value="1"/>
</dbReference>
<accession>A0A0M2SQ67</accession>
<dbReference type="RefSeq" id="WP_046514851.1">
    <property type="nucleotide sequence ID" value="NZ_LAYZ01000003.1"/>
</dbReference>
<dbReference type="AlphaFoldDB" id="A0A0M2SQ67"/>
<dbReference type="SUPFAM" id="SSF55729">
    <property type="entry name" value="Acyl-CoA N-acyltransferases (Nat)"/>
    <property type="match status" value="1"/>
</dbReference>
<keyword evidence="2" id="KW-0012">Acyltransferase</keyword>
<dbReference type="PATRIC" id="fig|1432562.3.peg.1382"/>
<organism evidence="4 5">
    <name type="scientific">Salinicoccus sediminis</name>
    <dbReference type="NCBI Taxonomy" id="1432562"/>
    <lineage>
        <taxon>Bacteria</taxon>
        <taxon>Bacillati</taxon>
        <taxon>Bacillota</taxon>
        <taxon>Bacilli</taxon>
        <taxon>Bacillales</taxon>
        <taxon>Staphylococcaceae</taxon>
        <taxon>Salinicoccus</taxon>
    </lineage>
</organism>
<dbReference type="STRING" id="1432562.WN59_06935"/>
<evidence type="ECO:0000313" key="5">
    <source>
        <dbReference type="Proteomes" id="UP000034287"/>
    </source>
</evidence>
<dbReference type="PROSITE" id="PS51186">
    <property type="entry name" value="GNAT"/>
    <property type="match status" value="1"/>
</dbReference>
<dbReference type="OrthoDB" id="7205533at2"/>
<dbReference type="GO" id="GO:0016747">
    <property type="term" value="F:acyltransferase activity, transferring groups other than amino-acyl groups"/>
    <property type="evidence" value="ECO:0007669"/>
    <property type="project" value="InterPro"/>
</dbReference>
<evidence type="ECO:0000256" key="2">
    <source>
        <dbReference type="ARBA" id="ARBA00023315"/>
    </source>
</evidence>
<dbReference type="Proteomes" id="UP000034287">
    <property type="component" value="Unassembled WGS sequence"/>
</dbReference>
<name>A0A0M2SQ67_9STAP</name>
<feature type="domain" description="N-acetyltransferase" evidence="3">
    <location>
        <begin position="1"/>
        <end position="169"/>
    </location>
</feature>
<gene>
    <name evidence="4" type="ORF">WN59_06935</name>
</gene>
<protein>
    <submittedName>
        <fullName evidence="4">GNAT family acetyltransferase</fullName>
    </submittedName>
</protein>
<proteinExistence type="predicted"/>
<sequence length="169" mass="19476">MITPITPADLHELQKISRETFDETFKDQNTSENMNAYLDQAFTEEKLISELNNQSSLFFFIRHGGHNAGYLKVNTGDAQTESMGHDALEVERIYVSRTFQKLGLGKKLLDKAFEIAYSSDRDKIWLGVWEHNAKALAFYKRRGFVQTGAHSFFMGDDEQTDLIMEKRLK</sequence>
<keyword evidence="1 4" id="KW-0808">Transferase</keyword>
<dbReference type="InterPro" id="IPR000182">
    <property type="entry name" value="GNAT_dom"/>
</dbReference>
<dbReference type="EMBL" id="LAYZ01000003">
    <property type="protein sequence ID" value="KKK34755.1"/>
    <property type="molecule type" value="Genomic_DNA"/>
</dbReference>
<keyword evidence="5" id="KW-1185">Reference proteome</keyword>